<dbReference type="SUPFAM" id="SSF46689">
    <property type="entry name" value="Homeodomain-like"/>
    <property type="match status" value="1"/>
</dbReference>
<dbReference type="Pfam" id="PF14278">
    <property type="entry name" value="TetR_C_8"/>
    <property type="match status" value="1"/>
</dbReference>
<keyword evidence="5" id="KW-1185">Reference proteome</keyword>
<dbReference type="PANTHER" id="PTHR43479:SF11">
    <property type="entry name" value="ACREF_ENVCD OPERON REPRESSOR-RELATED"/>
    <property type="match status" value="1"/>
</dbReference>
<accession>A0A6I5NG61</accession>
<feature type="domain" description="HTH tetR-type" evidence="3">
    <location>
        <begin position="10"/>
        <end position="70"/>
    </location>
</feature>
<dbReference type="AlphaFoldDB" id="A0A6I5NG61"/>
<dbReference type="PROSITE" id="PS50977">
    <property type="entry name" value="HTH_TETR_2"/>
    <property type="match status" value="1"/>
</dbReference>
<name>A0A6I5NG61_9BIFI</name>
<proteinExistence type="predicted"/>
<comment type="caution">
    <text evidence="4">The sequence shown here is derived from an EMBL/GenBank/DDBJ whole genome shotgun (WGS) entry which is preliminary data.</text>
</comment>
<evidence type="ECO:0000313" key="5">
    <source>
        <dbReference type="Proteomes" id="UP000469292"/>
    </source>
</evidence>
<feature type="DNA-binding region" description="H-T-H motif" evidence="2">
    <location>
        <begin position="33"/>
        <end position="52"/>
    </location>
</feature>
<evidence type="ECO:0000256" key="2">
    <source>
        <dbReference type="PROSITE-ProRule" id="PRU00335"/>
    </source>
</evidence>
<dbReference type="InterPro" id="IPR001647">
    <property type="entry name" value="HTH_TetR"/>
</dbReference>
<dbReference type="RefSeq" id="WP_163226943.1">
    <property type="nucleotide sequence ID" value="NZ_VYSG01000001.1"/>
</dbReference>
<dbReference type="Proteomes" id="UP000469292">
    <property type="component" value="Unassembled WGS sequence"/>
</dbReference>
<evidence type="ECO:0000259" key="3">
    <source>
        <dbReference type="PROSITE" id="PS50977"/>
    </source>
</evidence>
<gene>
    <name evidence="4" type="ORF">F6S87_01725</name>
</gene>
<dbReference type="EMBL" id="VYSG01000001">
    <property type="protein sequence ID" value="NEG69363.1"/>
    <property type="molecule type" value="Genomic_DNA"/>
</dbReference>
<dbReference type="GO" id="GO:0003677">
    <property type="term" value="F:DNA binding"/>
    <property type="evidence" value="ECO:0007669"/>
    <property type="project" value="UniProtKB-UniRule"/>
</dbReference>
<dbReference type="Gene3D" id="1.10.357.10">
    <property type="entry name" value="Tetracycline Repressor, domain 2"/>
    <property type="match status" value="1"/>
</dbReference>
<dbReference type="InterPro" id="IPR039532">
    <property type="entry name" value="TetR_C_Firmicutes"/>
</dbReference>
<organism evidence="4 5">
    <name type="scientific">Bifidobacterium choloepi</name>
    <dbReference type="NCBI Taxonomy" id="2614131"/>
    <lineage>
        <taxon>Bacteria</taxon>
        <taxon>Bacillati</taxon>
        <taxon>Actinomycetota</taxon>
        <taxon>Actinomycetes</taxon>
        <taxon>Bifidobacteriales</taxon>
        <taxon>Bifidobacteriaceae</taxon>
        <taxon>Bifidobacterium</taxon>
    </lineage>
</organism>
<keyword evidence="1 2" id="KW-0238">DNA-binding</keyword>
<sequence length="178" mass="20882">MSMASGGRRRNSQDRIEAAFRQLLETKELGDIKVNEITKLAGVNRSTFYANYLDIDDLAETVRTQMFEHYLALYPREAETRSHSYNYLPMFQEISEHPDFFRMMMKLNFDYESYYDEHLEASEAEKYLGTAEHMDYHIAFFKAGINAMLRKWLEEGCTVPPEEMVAILETEYRGRLGA</sequence>
<reference evidence="4 5" key="1">
    <citation type="submission" date="2019-09" db="EMBL/GenBank/DDBJ databases">
        <title>Phylogenetic characterization of a novel taxon of the genus Bifidobacterium: Bifidobacterium choloepi sp. nov.</title>
        <authorList>
            <person name="Modesto M."/>
            <person name="Satti M."/>
        </authorList>
    </citation>
    <scope>NUCLEOTIDE SEQUENCE [LARGE SCALE GENOMIC DNA]</scope>
    <source>
        <strain evidence="4 5">BRDM6</strain>
    </source>
</reference>
<dbReference type="PANTHER" id="PTHR43479">
    <property type="entry name" value="ACREF/ENVCD OPERON REPRESSOR-RELATED"/>
    <property type="match status" value="1"/>
</dbReference>
<protein>
    <submittedName>
        <fullName evidence="4">TetR/AcrR family transcriptional regulator</fullName>
    </submittedName>
</protein>
<evidence type="ECO:0000256" key="1">
    <source>
        <dbReference type="ARBA" id="ARBA00023125"/>
    </source>
</evidence>
<evidence type="ECO:0000313" key="4">
    <source>
        <dbReference type="EMBL" id="NEG69363.1"/>
    </source>
</evidence>
<dbReference type="InterPro" id="IPR009057">
    <property type="entry name" value="Homeodomain-like_sf"/>
</dbReference>
<dbReference type="InterPro" id="IPR050624">
    <property type="entry name" value="HTH-type_Tx_Regulator"/>
</dbReference>